<dbReference type="PANTHER" id="PTHR47237">
    <property type="entry name" value="SLL0310 PROTEIN"/>
    <property type="match status" value="1"/>
</dbReference>
<dbReference type="InterPro" id="IPR016181">
    <property type="entry name" value="Acyl_CoA_acyltransferase"/>
</dbReference>
<gene>
    <name evidence="2" type="ORF">KCU98_g10820</name>
</gene>
<dbReference type="Pfam" id="PF00583">
    <property type="entry name" value="Acetyltransf_1"/>
    <property type="match status" value="1"/>
</dbReference>
<evidence type="ECO:0000313" key="3">
    <source>
        <dbReference type="Proteomes" id="UP000729357"/>
    </source>
</evidence>
<feature type="non-terminal residue" evidence="2">
    <location>
        <position position="1"/>
    </location>
</feature>
<proteinExistence type="predicted"/>
<dbReference type="InterPro" id="IPR052729">
    <property type="entry name" value="Acyl/Acetyltrans_Enzymes"/>
</dbReference>
<dbReference type="PROSITE" id="PS51186">
    <property type="entry name" value="GNAT"/>
    <property type="match status" value="1"/>
</dbReference>
<name>A0A9P8FNB2_AURME</name>
<dbReference type="PANTHER" id="PTHR47237:SF1">
    <property type="entry name" value="SLL0310 PROTEIN"/>
    <property type="match status" value="1"/>
</dbReference>
<evidence type="ECO:0000259" key="1">
    <source>
        <dbReference type="PROSITE" id="PS51186"/>
    </source>
</evidence>
<dbReference type="InterPro" id="IPR000182">
    <property type="entry name" value="GNAT_dom"/>
</dbReference>
<organism evidence="2 3">
    <name type="scientific">Aureobasidium melanogenum</name>
    <name type="common">Aureobasidium pullulans var. melanogenum</name>
    <dbReference type="NCBI Taxonomy" id="46634"/>
    <lineage>
        <taxon>Eukaryota</taxon>
        <taxon>Fungi</taxon>
        <taxon>Dikarya</taxon>
        <taxon>Ascomycota</taxon>
        <taxon>Pezizomycotina</taxon>
        <taxon>Dothideomycetes</taxon>
        <taxon>Dothideomycetidae</taxon>
        <taxon>Dothideales</taxon>
        <taxon>Saccotheciaceae</taxon>
        <taxon>Aureobasidium</taxon>
    </lineage>
</organism>
<dbReference type="EMBL" id="JAHFXS010001655">
    <property type="protein sequence ID" value="KAG9976288.1"/>
    <property type="molecule type" value="Genomic_DNA"/>
</dbReference>
<dbReference type="AlphaFoldDB" id="A0A9P8FNB2"/>
<comment type="caution">
    <text evidence="2">The sequence shown here is derived from an EMBL/GenBank/DDBJ whole genome shotgun (WGS) entry which is preliminary data.</text>
</comment>
<evidence type="ECO:0000313" key="2">
    <source>
        <dbReference type="EMBL" id="KAG9976288.1"/>
    </source>
</evidence>
<feature type="domain" description="N-acetyltransferase" evidence="1">
    <location>
        <begin position="6"/>
        <end position="141"/>
    </location>
</feature>
<dbReference type="SUPFAM" id="SSF55729">
    <property type="entry name" value="Acyl-CoA N-acyltransferases (Nat)"/>
    <property type="match status" value="1"/>
</dbReference>
<protein>
    <recommendedName>
        <fullName evidence="1">N-acetyltransferase domain-containing protein</fullName>
    </recommendedName>
</protein>
<reference evidence="2" key="2">
    <citation type="submission" date="2021-08" db="EMBL/GenBank/DDBJ databases">
        <authorList>
            <person name="Gostincar C."/>
            <person name="Sun X."/>
            <person name="Song Z."/>
            <person name="Gunde-Cimerman N."/>
        </authorList>
    </citation>
    <scope>NUCLEOTIDE SEQUENCE</scope>
    <source>
        <strain evidence="2">EXF-9298</strain>
    </source>
</reference>
<keyword evidence="3" id="KW-1185">Reference proteome</keyword>
<reference evidence="2" key="1">
    <citation type="journal article" date="2021" name="J Fungi (Basel)">
        <title>Virulence traits and population genomics of the black yeast Aureobasidium melanogenum.</title>
        <authorList>
            <person name="Cernosa A."/>
            <person name="Sun X."/>
            <person name="Gostincar C."/>
            <person name="Fang C."/>
            <person name="Gunde-Cimerman N."/>
            <person name="Song Z."/>
        </authorList>
    </citation>
    <scope>NUCLEOTIDE SEQUENCE</scope>
    <source>
        <strain evidence="2">EXF-9298</strain>
    </source>
</reference>
<dbReference type="Proteomes" id="UP000729357">
    <property type="component" value="Unassembled WGS sequence"/>
</dbReference>
<dbReference type="Gene3D" id="3.40.630.30">
    <property type="match status" value="1"/>
</dbReference>
<sequence length="299" mass="33528">MNMQQYSIRLERPQNEAHELWWENMEILGWNRWHSDLDTYLKASQTEAMLLGNLGPVPIGHVLAAIYRNEIGWIGLFVIQPQHRGRFYGKLLFDAAMDQFEMHTTKIVGLDSVAERKSTYEKRGFVASRLGKIRCMSCTLSTYLSDTTDLSVEISMSNLRLVDLEQIPHEILAHSDYEHTGFRRDALWSKGLERADVFGFALIKKVEPIASESLHGWVAVRRASKGFRLGPLYATNAADSCTLIMAAMQAAAIRASNLAGTNVDLGSESSIAAEVWGGNQDAVASFERLGWECTGIDYH</sequence>
<accession>A0A9P8FNB2</accession>
<dbReference type="GO" id="GO:0016747">
    <property type="term" value="F:acyltransferase activity, transferring groups other than amino-acyl groups"/>
    <property type="evidence" value="ECO:0007669"/>
    <property type="project" value="InterPro"/>
</dbReference>
<dbReference type="CDD" id="cd04301">
    <property type="entry name" value="NAT_SF"/>
    <property type="match status" value="1"/>
</dbReference>